<dbReference type="CDD" id="cd00337">
    <property type="entry name" value="Ribosomal_uL14"/>
    <property type="match status" value="1"/>
</dbReference>
<dbReference type="PROSITE" id="PS00049">
    <property type="entry name" value="RIBOSOMAL_L14"/>
    <property type="match status" value="1"/>
</dbReference>
<evidence type="ECO:0000256" key="2">
    <source>
        <dbReference type="ARBA" id="ARBA00023274"/>
    </source>
</evidence>
<gene>
    <name evidence="3 6" type="primary">rplN</name>
    <name evidence="6" type="ORF">MKS91_04260</name>
</gene>
<comment type="function">
    <text evidence="3 5">Binds to 23S rRNA. Forms part of two intersubunit bridges in the 70S ribosome.</text>
</comment>
<dbReference type="Gene3D" id="2.40.150.20">
    <property type="entry name" value="Ribosomal protein L14"/>
    <property type="match status" value="1"/>
</dbReference>
<keyword evidence="3 5" id="KW-0699">rRNA-binding</keyword>
<comment type="similarity">
    <text evidence="3 4">Belongs to the universal ribosomal protein uL14 family.</text>
</comment>
<name>A0ABT1L5Q0_9GAMM</name>
<comment type="caution">
    <text evidence="6">The sequence shown here is derived from an EMBL/GenBank/DDBJ whole genome shotgun (WGS) entry which is preliminary data.</text>
</comment>
<dbReference type="SUPFAM" id="SSF50193">
    <property type="entry name" value="Ribosomal protein L14"/>
    <property type="match status" value="1"/>
</dbReference>
<protein>
    <recommendedName>
        <fullName evidence="3">Large ribosomal subunit protein uL14</fullName>
    </recommendedName>
</protein>
<dbReference type="HAMAP" id="MF_01367">
    <property type="entry name" value="Ribosomal_uL14"/>
    <property type="match status" value="1"/>
</dbReference>
<dbReference type="InterPro" id="IPR000218">
    <property type="entry name" value="Ribosomal_uL14"/>
</dbReference>
<dbReference type="Proteomes" id="UP001320768">
    <property type="component" value="Unassembled WGS sequence"/>
</dbReference>
<organism evidence="6 7">
    <name type="scientific">Candidatus Synchoanobacter obligatus</name>
    <dbReference type="NCBI Taxonomy" id="2919597"/>
    <lineage>
        <taxon>Bacteria</taxon>
        <taxon>Pseudomonadati</taxon>
        <taxon>Pseudomonadota</taxon>
        <taxon>Gammaproteobacteria</taxon>
        <taxon>Candidatus Comchoanobacterales</taxon>
        <taxon>Candidatus Comchoanobacteraceae</taxon>
        <taxon>Candidatus Synchoanobacter</taxon>
    </lineage>
</organism>
<evidence type="ECO:0000313" key="7">
    <source>
        <dbReference type="Proteomes" id="UP001320768"/>
    </source>
</evidence>
<dbReference type="NCBIfam" id="TIGR01067">
    <property type="entry name" value="rplN_bact"/>
    <property type="match status" value="1"/>
</dbReference>
<dbReference type="InterPro" id="IPR036853">
    <property type="entry name" value="Ribosomal_uL14_sf"/>
</dbReference>
<dbReference type="PANTHER" id="PTHR11761">
    <property type="entry name" value="50S/60S RIBOSOMAL PROTEIN L14/L23"/>
    <property type="match status" value="1"/>
</dbReference>
<keyword evidence="2 3" id="KW-0687">Ribonucleoprotein</keyword>
<keyword evidence="1 3" id="KW-0689">Ribosomal protein</keyword>
<evidence type="ECO:0000256" key="1">
    <source>
        <dbReference type="ARBA" id="ARBA00022980"/>
    </source>
</evidence>
<evidence type="ECO:0000256" key="5">
    <source>
        <dbReference type="RuleBase" id="RU003950"/>
    </source>
</evidence>
<dbReference type="RefSeq" id="WP_258569601.1">
    <property type="nucleotide sequence ID" value="NZ_JAKUDN010000002.1"/>
</dbReference>
<evidence type="ECO:0000313" key="6">
    <source>
        <dbReference type="EMBL" id="MCP8352496.1"/>
    </source>
</evidence>
<evidence type="ECO:0000256" key="3">
    <source>
        <dbReference type="HAMAP-Rule" id="MF_01367"/>
    </source>
</evidence>
<dbReference type="Pfam" id="PF00238">
    <property type="entry name" value="Ribosomal_L14"/>
    <property type="match status" value="1"/>
</dbReference>
<proteinExistence type="inferred from homology"/>
<dbReference type="PANTHER" id="PTHR11761:SF3">
    <property type="entry name" value="LARGE RIBOSOMAL SUBUNIT PROTEIN UL14M"/>
    <property type="match status" value="1"/>
</dbReference>
<reference evidence="6 7" key="1">
    <citation type="journal article" date="2022" name="Nat. Microbiol.">
        <title>The microbiome of a bacterivorous marine choanoflagellate contains a resource-demanding obligate bacterial associate.</title>
        <authorList>
            <person name="Needham D.M."/>
            <person name="Poirier C."/>
            <person name="Bachy C."/>
            <person name="George E.E."/>
            <person name="Wilken S."/>
            <person name="Yung C.C.M."/>
            <person name="Limardo A.J."/>
            <person name="Morando M."/>
            <person name="Sudek L."/>
            <person name="Malmstrom R.R."/>
            <person name="Keeling P.J."/>
            <person name="Santoro A.E."/>
            <person name="Worden A.Z."/>
        </authorList>
    </citation>
    <scope>NUCLEOTIDE SEQUENCE [LARGE SCALE GENOMIC DNA]</scope>
    <source>
        <strain evidence="6 7">Comchoano-2</strain>
    </source>
</reference>
<dbReference type="SMART" id="SM01374">
    <property type="entry name" value="Ribosomal_L14"/>
    <property type="match status" value="1"/>
</dbReference>
<accession>A0ABT1L5Q0</accession>
<comment type="subunit">
    <text evidence="3">Part of the 50S ribosomal subunit. Forms a cluster with proteins L3 and L19. In the 70S ribosome, L14 and L19 interact and together make contacts with the 16S rRNA in bridges B5 and B8.</text>
</comment>
<dbReference type="InterPro" id="IPR019972">
    <property type="entry name" value="Ribosomal_uL14_CS"/>
</dbReference>
<dbReference type="InterPro" id="IPR005745">
    <property type="entry name" value="Ribosomal_uL14_bac-type"/>
</dbReference>
<evidence type="ECO:0000256" key="4">
    <source>
        <dbReference type="RuleBase" id="RU003949"/>
    </source>
</evidence>
<dbReference type="GO" id="GO:0005840">
    <property type="term" value="C:ribosome"/>
    <property type="evidence" value="ECO:0007669"/>
    <property type="project" value="UniProtKB-KW"/>
</dbReference>
<dbReference type="EMBL" id="JAKUDN010000002">
    <property type="protein sequence ID" value="MCP8352496.1"/>
    <property type="molecule type" value="Genomic_DNA"/>
</dbReference>
<sequence length="121" mass="13135">MIQMQTKLKVADNSGAKIVQCIKVLGGSHRNSAGIGDIIKVSIKEVLPTSKIKKGSVHFAVIVRSKYKHGRPDGSSIRFDNNAAVILNASKELAGTRIFGPIPRELREQFAKIVSLAEEVL</sequence>
<keyword evidence="7" id="KW-1185">Reference proteome</keyword>
<keyword evidence="3 5" id="KW-0694">RNA-binding</keyword>